<proteinExistence type="predicted"/>
<dbReference type="PIRSF" id="PIRSF000097">
    <property type="entry name" value="AKR"/>
    <property type="match status" value="1"/>
</dbReference>
<feature type="binding site" evidence="1">
    <location>
        <position position="81"/>
    </location>
    <ligand>
        <name>substrate</name>
    </ligand>
</feature>
<reference evidence="4" key="1">
    <citation type="submission" date="2022-07" db="EMBL/GenBank/DDBJ databases">
        <title>Phylogenomic reconstructions and comparative analyses of Kickxellomycotina fungi.</title>
        <authorList>
            <person name="Reynolds N.K."/>
            <person name="Stajich J.E."/>
            <person name="Barry K."/>
            <person name="Grigoriev I.V."/>
            <person name="Crous P."/>
            <person name="Smith M.E."/>
        </authorList>
    </citation>
    <scope>NUCLEOTIDE SEQUENCE</scope>
    <source>
        <strain evidence="4">RSA 861</strain>
    </source>
</reference>
<keyword evidence="5" id="KW-1185">Reference proteome</keyword>
<feature type="domain" description="NADP-dependent oxidoreductase" evidence="3">
    <location>
        <begin position="42"/>
        <end position="232"/>
    </location>
</feature>
<dbReference type="InterPro" id="IPR023210">
    <property type="entry name" value="NADP_OxRdtase_dom"/>
</dbReference>
<organism evidence="4 5">
    <name type="scientific">Tieghemiomyces parasiticus</name>
    <dbReference type="NCBI Taxonomy" id="78921"/>
    <lineage>
        <taxon>Eukaryota</taxon>
        <taxon>Fungi</taxon>
        <taxon>Fungi incertae sedis</taxon>
        <taxon>Zoopagomycota</taxon>
        <taxon>Kickxellomycotina</taxon>
        <taxon>Dimargaritomycetes</taxon>
        <taxon>Dimargaritales</taxon>
        <taxon>Dimargaritaceae</taxon>
        <taxon>Tieghemiomyces</taxon>
    </lineage>
</organism>
<dbReference type="PANTHER" id="PTHR43827">
    <property type="entry name" value="2,5-DIKETO-D-GLUCONIC ACID REDUCTASE"/>
    <property type="match status" value="1"/>
</dbReference>
<comment type="caution">
    <text evidence="4">The sequence shown here is derived from an EMBL/GenBank/DDBJ whole genome shotgun (WGS) entry which is preliminary data.</text>
</comment>
<feature type="non-terminal residue" evidence="4">
    <location>
        <position position="238"/>
    </location>
</feature>
<dbReference type="Pfam" id="PF00248">
    <property type="entry name" value="Aldo_ket_red"/>
    <property type="match status" value="1"/>
</dbReference>
<sequence>MNRIATMSLNLSSKKTLYNQIAIPLVGYGLYQAPADQRATSLLYITTKLRDNDHGFDQTIVAFNDSPKKLGLDYVDLYLIHSPHGGPRSRLESWRAMEQLHREGRVKSIGVSNYGVRHLQELLEVAQVKPAVNQIEFHPGFNQHDSVKFCRARDIAVAAYSPLAWGKKSDDPTLTKLATKYDRTWAQILVRWSIQRGYVALVETVNEAHLATNIDLFDFDLSDADMKALDDLHEDLHV</sequence>
<dbReference type="Proteomes" id="UP001150569">
    <property type="component" value="Unassembled WGS sequence"/>
</dbReference>
<evidence type="ECO:0000256" key="2">
    <source>
        <dbReference type="PIRSR" id="PIRSR000097-3"/>
    </source>
</evidence>
<evidence type="ECO:0000256" key="1">
    <source>
        <dbReference type="PIRSR" id="PIRSR000097-2"/>
    </source>
</evidence>
<dbReference type="OrthoDB" id="416253at2759"/>
<feature type="site" description="Lowers pKa of active site Tyr" evidence="2">
    <location>
        <position position="48"/>
    </location>
</feature>
<dbReference type="SUPFAM" id="SSF51430">
    <property type="entry name" value="NAD(P)-linked oxidoreductase"/>
    <property type="match status" value="1"/>
</dbReference>
<dbReference type="InterPro" id="IPR018170">
    <property type="entry name" value="Aldo/ket_reductase_CS"/>
</dbReference>
<dbReference type="PANTHER" id="PTHR43827:SF13">
    <property type="entry name" value="ALDO_KETO REDUCTASE FAMILY PROTEIN"/>
    <property type="match status" value="1"/>
</dbReference>
<evidence type="ECO:0000313" key="4">
    <source>
        <dbReference type="EMBL" id="KAJ1908569.1"/>
    </source>
</evidence>
<dbReference type="InterPro" id="IPR020471">
    <property type="entry name" value="AKR"/>
</dbReference>
<evidence type="ECO:0000313" key="5">
    <source>
        <dbReference type="Proteomes" id="UP001150569"/>
    </source>
</evidence>
<dbReference type="EMBL" id="JANBPT010001376">
    <property type="protein sequence ID" value="KAJ1908569.1"/>
    <property type="molecule type" value="Genomic_DNA"/>
</dbReference>
<dbReference type="CDD" id="cd19071">
    <property type="entry name" value="AKR_AKR1-5-like"/>
    <property type="match status" value="1"/>
</dbReference>
<dbReference type="PROSITE" id="PS00062">
    <property type="entry name" value="ALDOKETO_REDUCTASE_2"/>
    <property type="match status" value="1"/>
</dbReference>
<dbReference type="InterPro" id="IPR036812">
    <property type="entry name" value="NAD(P)_OxRdtase_dom_sf"/>
</dbReference>
<gene>
    <name evidence="4" type="ORF">IWQ60_011649</name>
</gene>
<evidence type="ECO:0000259" key="3">
    <source>
        <dbReference type="Pfam" id="PF00248"/>
    </source>
</evidence>
<accession>A0A9W7ZGQ6</accession>
<dbReference type="GO" id="GO:0016491">
    <property type="term" value="F:oxidoreductase activity"/>
    <property type="evidence" value="ECO:0007669"/>
    <property type="project" value="InterPro"/>
</dbReference>
<dbReference type="AlphaFoldDB" id="A0A9W7ZGQ6"/>
<dbReference type="PRINTS" id="PR00069">
    <property type="entry name" value="ALDKETRDTASE"/>
</dbReference>
<name>A0A9W7ZGQ6_9FUNG</name>
<protein>
    <recommendedName>
        <fullName evidence="3">NADP-dependent oxidoreductase domain-containing protein</fullName>
    </recommendedName>
</protein>
<dbReference type="Gene3D" id="3.20.20.100">
    <property type="entry name" value="NADP-dependent oxidoreductase domain"/>
    <property type="match status" value="1"/>
</dbReference>